<evidence type="ECO:0000313" key="3">
    <source>
        <dbReference type="Proteomes" id="UP001056012"/>
    </source>
</evidence>
<dbReference type="SUPFAM" id="SSF54695">
    <property type="entry name" value="POZ domain"/>
    <property type="match status" value="1"/>
</dbReference>
<proteinExistence type="predicted"/>
<gene>
    <name evidence="2" type="ORF">yc1106_05352</name>
</gene>
<keyword evidence="3" id="KW-1185">Reference proteome</keyword>
<evidence type="ECO:0000313" key="2">
    <source>
        <dbReference type="EMBL" id="USP78078.1"/>
    </source>
</evidence>
<dbReference type="SMART" id="SM00225">
    <property type="entry name" value="BTB"/>
    <property type="match status" value="1"/>
</dbReference>
<name>A0A9Q8ZD33_CURCL</name>
<dbReference type="CDD" id="cd18186">
    <property type="entry name" value="BTB_POZ_ZBTB_KLHL-like"/>
    <property type="match status" value="1"/>
</dbReference>
<dbReference type="Pfam" id="PF00651">
    <property type="entry name" value="BTB"/>
    <property type="match status" value="1"/>
</dbReference>
<feature type="domain" description="BTB" evidence="1">
    <location>
        <begin position="19"/>
        <end position="90"/>
    </location>
</feature>
<dbReference type="Gene3D" id="3.30.710.10">
    <property type="entry name" value="Potassium Channel Kv1.1, Chain A"/>
    <property type="match status" value="1"/>
</dbReference>
<dbReference type="Proteomes" id="UP001056012">
    <property type="component" value="Chromosome 4"/>
</dbReference>
<dbReference type="InterPro" id="IPR000210">
    <property type="entry name" value="BTB/POZ_dom"/>
</dbReference>
<dbReference type="PANTHER" id="PTHR47843:SF5">
    <property type="entry name" value="BTB_POZ DOMAIN PROTEIN"/>
    <property type="match status" value="1"/>
</dbReference>
<dbReference type="PANTHER" id="PTHR47843">
    <property type="entry name" value="BTB DOMAIN-CONTAINING PROTEIN-RELATED"/>
    <property type="match status" value="1"/>
</dbReference>
<dbReference type="PROSITE" id="PS50097">
    <property type="entry name" value="BTB"/>
    <property type="match status" value="1"/>
</dbReference>
<dbReference type="InterPro" id="IPR011333">
    <property type="entry name" value="SKP1/BTB/POZ_sf"/>
</dbReference>
<dbReference type="AlphaFoldDB" id="A0A9Q8ZD33"/>
<dbReference type="OrthoDB" id="6359816at2759"/>
<reference evidence="2" key="1">
    <citation type="submission" date="2021-12" db="EMBL/GenBank/DDBJ databases">
        <title>Curvularia clavata genome.</title>
        <authorList>
            <person name="Cao Y."/>
        </authorList>
    </citation>
    <scope>NUCLEOTIDE SEQUENCE</scope>
    <source>
        <strain evidence="2">Yc1106</strain>
    </source>
</reference>
<organism evidence="2 3">
    <name type="scientific">Curvularia clavata</name>
    <dbReference type="NCBI Taxonomy" id="95742"/>
    <lineage>
        <taxon>Eukaryota</taxon>
        <taxon>Fungi</taxon>
        <taxon>Dikarya</taxon>
        <taxon>Ascomycota</taxon>
        <taxon>Pezizomycotina</taxon>
        <taxon>Dothideomycetes</taxon>
        <taxon>Pleosporomycetidae</taxon>
        <taxon>Pleosporales</taxon>
        <taxon>Pleosporineae</taxon>
        <taxon>Pleosporaceae</taxon>
        <taxon>Curvularia</taxon>
    </lineage>
</organism>
<accession>A0A9Q8ZD33</accession>
<protein>
    <recommendedName>
        <fullName evidence="1">BTB domain-containing protein</fullName>
    </recommendedName>
</protein>
<dbReference type="VEuPathDB" id="FungiDB:yc1106_05352"/>
<evidence type="ECO:0000259" key="1">
    <source>
        <dbReference type="PROSITE" id="PS50097"/>
    </source>
</evidence>
<dbReference type="EMBL" id="CP089277">
    <property type="protein sequence ID" value="USP78078.1"/>
    <property type="molecule type" value="Genomic_DNA"/>
</dbReference>
<sequence length="223" mass="25653">MTEKSTQAHKTLYQDPTFSDITIRQTFQGKHREYLAHKAVLCNHSGWFMRALTGNFKESAENTIEVHDDNPEAFEAMMYFFYHMDFDKQSGLFDKTRNPRSLIEELTDIVDCYSLADKYDAGPFLDALLERFKQVTAPFSGNLTENNIKMLVHAHYPYCTAPMCSMSEPLVSFMFKNDGVEIFGSKMVQELILQYGNFGTDLLVLGMRTGKLTAPKLWNPILW</sequence>